<reference evidence="1 2" key="1">
    <citation type="submission" date="2017-07" db="EMBL/GenBank/DDBJ databases">
        <title>Genome sequencing and assembly of Paenibacillus rigui.</title>
        <authorList>
            <person name="Mayilraj S."/>
        </authorList>
    </citation>
    <scope>NUCLEOTIDE SEQUENCE [LARGE SCALE GENOMIC DNA]</scope>
    <source>
        <strain evidence="1 2">JCM 16352</strain>
    </source>
</reference>
<comment type="caution">
    <text evidence="1">The sequence shown here is derived from an EMBL/GenBank/DDBJ whole genome shotgun (WGS) entry which is preliminary data.</text>
</comment>
<dbReference type="EMBL" id="NMQW01000013">
    <property type="protein sequence ID" value="OXM86546.1"/>
    <property type="molecule type" value="Genomic_DNA"/>
</dbReference>
<dbReference type="PROSITE" id="PS51197">
    <property type="entry name" value="HTH_RRF2_2"/>
    <property type="match status" value="1"/>
</dbReference>
<protein>
    <submittedName>
        <fullName evidence="1">Transcriptional regulator</fullName>
    </submittedName>
</protein>
<dbReference type="SUPFAM" id="SSF46785">
    <property type="entry name" value="Winged helix' DNA-binding domain"/>
    <property type="match status" value="1"/>
</dbReference>
<dbReference type="InterPro" id="IPR000944">
    <property type="entry name" value="Tscrpt_reg_Rrf2"/>
</dbReference>
<sequence>MALKKISSRFSMAVHILSLLATGDGATLTSERMAGSINTNPVVVRKIMGMLKKAGFLNVRAGTGGAYLLKNIEDISLLDVYRAVEVVEEHDLFNFHDNPNPDCPVGANIESVFRSTLLQAQNAMEQVLADVPLKQLVHDLNEKISSSES</sequence>
<gene>
    <name evidence="1" type="ORF">CF651_08795</name>
</gene>
<organism evidence="1 2">
    <name type="scientific">Paenibacillus rigui</name>
    <dbReference type="NCBI Taxonomy" id="554312"/>
    <lineage>
        <taxon>Bacteria</taxon>
        <taxon>Bacillati</taxon>
        <taxon>Bacillota</taxon>
        <taxon>Bacilli</taxon>
        <taxon>Bacillales</taxon>
        <taxon>Paenibacillaceae</taxon>
        <taxon>Paenibacillus</taxon>
    </lineage>
</organism>
<name>A0A229USP3_9BACL</name>
<dbReference type="Pfam" id="PF02082">
    <property type="entry name" value="Rrf2"/>
    <property type="match status" value="1"/>
</dbReference>
<dbReference type="GO" id="GO:0003700">
    <property type="term" value="F:DNA-binding transcription factor activity"/>
    <property type="evidence" value="ECO:0007669"/>
    <property type="project" value="TreeGrafter"/>
</dbReference>
<dbReference type="InterPro" id="IPR036390">
    <property type="entry name" value="WH_DNA-bd_sf"/>
</dbReference>
<dbReference type="Gene3D" id="1.10.10.10">
    <property type="entry name" value="Winged helix-like DNA-binding domain superfamily/Winged helix DNA-binding domain"/>
    <property type="match status" value="1"/>
</dbReference>
<dbReference type="GO" id="GO:0005829">
    <property type="term" value="C:cytosol"/>
    <property type="evidence" value="ECO:0007669"/>
    <property type="project" value="TreeGrafter"/>
</dbReference>
<proteinExistence type="predicted"/>
<dbReference type="Proteomes" id="UP000215509">
    <property type="component" value="Unassembled WGS sequence"/>
</dbReference>
<evidence type="ECO:0000313" key="2">
    <source>
        <dbReference type="Proteomes" id="UP000215509"/>
    </source>
</evidence>
<dbReference type="RefSeq" id="WP_094014493.1">
    <property type="nucleotide sequence ID" value="NZ_NMQW01000013.1"/>
</dbReference>
<accession>A0A229USP3</accession>
<dbReference type="OrthoDB" id="213028at2"/>
<keyword evidence="2" id="KW-1185">Reference proteome</keyword>
<evidence type="ECO:0000313" key="1">
    <source>
        <dbReference type="EMBL" id="OXM86546.1"/>
    </source>
</evidence>
<dbReference type="PANTHER" id="PTHR33221">
    <property type="entry name" value="WINGED HELIX-TURN-HELIX TRANSCRIPTIONAL REGULATOR, RRF2 FAMILY"/>
    <property type="match status" value="1"/>
</dbReference>
<dbReference type="AlphaFoldDB" id="A0A229USP3"/>
<dbReference type="InterPro" id="IPR036388">
    <property type="entry name" value="WH-like_DNA-bd_sf"/>
</dbReference>
<dbReference type="FunFam" id="1.10.10.10:FF:000138">
    <property type="entry name" value="Rrf2 family transcriptional regulator"/>
    <property type="match status" value="1"/>
</dbReference>
<dbReference type="PANTHER" id="PTHR33221:SF15">
    <property type="entry name" value="HTH-TYPE TRANSCRIPTIONAL REGULATOR YWGB-RELATED"/>
    <property type="match status" value="1"/>
</dbReference>